<keyword evidence="1" id="KW-0472">Membrane</keyword>
<feature type="transmembrane region" description="Helical" evidence="1">
    <location>
        <begin position="215"/>
        <end position="240"/>
    </location>
</feature>
<gene>
    <name evidence="2" type="ORF">F6Q06_21080</name>
</gene>
<proteinExistence type="predicted"/>
<dbReference type="RefSeq" id="WP_198339477.1">
    <property type="nucleotide sequence ID" value="NZ_JBBBPJ010000024.1"/>
</dbReference>
<accession>A0ABS0S515</accession>
<dbReference type="Proteomes" id="UP001194579">
    <property type="component" value="Unassembled WGS sequence"/>
</dbReference>
<evidence type="ECO:0000313" key="2">
    <source>
        <dbReference type="EMBL" id="MBI0556955.1"/>
    </source>
</evidence>
<evidence type="ECO:0000313" key="3">
    <source>
        <dbReference type="Proteomes" id="UP001194579"/>
    </source>
</evidence>
<dbReference type="EMBL" id="WABS01000059">
    <property type="protein sequence ID" value="MBI0556955.1"/>
    <property type="molecule type" value="Genomic_DNA"/>
</dbReference>
<sequence length="245" mass="28487">MAKIKIKIVTLGYIPARFDIKKVQNWKSNLFEISSVDYHNLNCDSDIDDAWAYSDDLINRQIPDVDDANFLVVLTNVPLEDNWYSRRLGNNKVIFTFHEIKDYLLYDNIPLENVVYRILYAYSLVYMRSDRRIPDYGEMPGFTHDETKGCLFDMNGIKSDLIESCSKPIICRECEHKLANGMVPNNVIENIKSELKRIKKPLYYIWLDFVKVHPIISLAISSFTVIFLGVIGSLIATSIYEHFRI</sequence>
<organism evidence="2 3">
    <name type="scientific">Pectobacterium parmentieri</name>
    <dbReference type="NCBI Taxonomy" id="1905730"/>
    <lineage>
        <taxon>Bacteria</taxon>
        <taxon>Pseudomonadati</taxon>
        <taxon>Pseudomonadota</taxon>
        <taxon>Gammaproteobacteria</taxon>
        <taxon>Enterobacterales</taxon>
        <taxon>Pectobacteriaceae</taxon>
        <taxon>Pectobacterium</taxon>
    </lineage>
</organism>
<keyword evidence="1" id="KW-1133">Transmembrane helix</keyword>
<reference evidence="3" key="1">
    <citation type="submission" date="2023-07" db="EMBL/GenBank/DDBJ databases">
        <title>Identification of Pectobacterium versatile causing blackleg of potato from New York State with a whole genome sequencing approach.</title>
        <authorList>
            <person name="Ma X."/>
            <person name="Swingle B."/>
        </authorList>
    </citation>
    <scope>NUCLEOTIDE SEQUENCE [LARGE SCALE GENOMIC DNA]</scope>
    <source>
        <strain evidence="3">NY1588A</strain>
    </source>
</reference>
<protein>
    <submittedName>
        <fullName evidence="2">Uncharacterized protein</fullName>
    </submittedName>
</protein>
<name>A0ABS0S515_PECPM</name>
<evidence type="ECO:0000256" key="1">
    <source>
        <dbReference type="SAM" id="Phobius"/>
    </source>
</evidence>
<keyword evidence="3" id="KW-1185">Reference proteome</keyword>
<keyword evidence="1" id="KW-0812">Transmembrane</keyword>
<comment type="caution">
    <text evidence="2">The sequence shown here is derived from an EMBL/GenBank/DDBJ whole genome shotgun (WGS) entry which is preliminary data.</text>
</comment>